<evidence type="ECO:0000313" key="1">
    <source>
        <dbReference type="EMBL" id="SMC02033.1"/>
    </source>
</evidence>
<dbReference type="EMBL" id="FWWY01000001">
    <property type="protein sequence ID" value="SMC02033.1"/>
    <property type="molecule type" value="Genomic_DNA"/>
</dbReference>
<dbReference type="AlphaFoldDB" id="A0A1W1W8F3"/>
<name>A0A1W1W8F3_SULTA</name>
<protein>
    <submittedName>
        <fullName evidence="1">Uncharacterized protein</fullName>
    </submittedName>
</protein>
<gene>
    <name evidence="1" type="ORF">SAMN00768000_0243</name>
</gene>
<keyword evidence="2" id="KW-1185">Reference proteome</keyword>
<accession>A0A1W1W8F3</accession>
<reference evidence="2" key="1">
    <citation type="submission" date="2017-04" db="EMBL/GenBank/DDBJ databases">
        <authorList>
            <person name="Varghese N."/>
            <person name="Submissions S."/>
        </authorList>
    </citation>
    <scope>NUCLEOTIDE SEQUENCE [LARGE SCALE GENOMIC DNA]</scope>
    <source>
        <strain evidence="2">DSM 9293</strain>
    </source>
</reference>
<organism evidence="1 2">
    <name type="scientific">Sulfobacillus thermosulfidooxidans (strain DSM 9293 / VKM B-1269 / AT-1)</name>
    <dbReference type="NCBI Taxonomy" id="929705"/>
    <lineage>
        <taxon>Bacteria</taxon>
        <taxon>Bacillati</taxon>
        <taxon>Bacillota</taxon>
        <taxon>Clostridia</taxon>
        <taxon>Eubacteriales</taxon>
        <taxon>Clostridiales Family XVII. Incertae Sedis</taxon>
        <taxon>Sulfobacillus</taxon>
    </lineage>
</organism>
<sequence length="86" mass="10442">MVFPDTLRYQGRPFTALWPWEDWQVYMDDEETHLVFVSRTDFVAYLLELQHPDDGADMDHLMAVFRERRVRIPGDARRLWQEELSQ</sequence>
<dbReference type="RefSeq" id="WP_084660762.1">
    <property type="nucleotide sequence ID" value="NZ_FWWY01000001.1"/>
</dbReference>
<proteinExistence type="predicted"/>
<dbReference type="Proteomes" id="UP000192660">
    <property type="component" value="Unassembled WGS sequence"/>
</dbReference>
<evidence type="ECO:0000313" key="2">
    <source>
        <dbReference type="Proteomes" id="UP000192660"/>
    </source>
</evidence>